<reference evidence="1" key="1">
    <citation type="submission" date="2018-02" db="EMBL/GenBank/DDBJ databases">
        <title>Rhizophora mucronata_Transcriptome.</title>
        <authorList>
            <person name="Meera S.P."/>
            <person name="Sreeshan A."/>
            <person name="Augustine A."/>
        </authorList>
    </citation>
    <scope>NUCLEOTIDE SEQUENCE</scope>
    <source>
        <tissue evidence="1">Leaf</tissue>
    </source>
</reference>
<proteinExistence type="predicted"/>
<accession>A0A2P2Q077</accession>
<dbReference type="EMBL" id="GGEC01079855">
    <property type="protein sequence ID" value="MBX60339.1"/>
    <property type="molecule type" value="Transcribed_RNA"/>
</dbReference>
<name>A0A2P2Q077_RHIMU</name>
<protein>
    <submittedName>
        <fullName evidence="1">Uncharacterized protein</fullName>
    </submittedName>
</protein>
<sequence length="12" mass="1524">MKRIFYQPKIIS</sequence>
<evidence type="ECO:0000313" key="1">
    <source>
        <dbReference type="EMBL" id="MBX60339.1"/>
    </source>
</evidence>
<organism evidence="1">
    <name type="scientific">Rhizophora mucronata</name>
    <name type="common">Asiatic mangrove</name>
    <dbReference type="NCBI Taxonomy" id="61149"/>
    <lineage>
        <taxon>Eukaryota</taxon>
        <taxon>Viridiplantae</taxon>
        <taxon>Streptophyta</taxon>
        <taxon>Embryophyta</taxon>
        <taxon>Tracheophyta</taxon>
        <taxon>Spermatophyta</taxon>
        <taxon>Magnoliopsida</taxon>
        <taxon>eudicotyledons</taxon>
        <taxon>Gunneridae</taxon>
        <taxon>Pentapetalae</taxon>
        <taxon>rosids</taxon>
        <taxon>fabids</taxon>
        <taxon>Malpighiales</taxon>
        <taxon>Rhizophoraceae</taxon>
        <taxon>Rhizophora</taxon>
    </lineage>
</organism>